<dbReference type="PROSITE" id="PS50878">
    <property type="entry name" value="RT_POL"/>
    <property type="match status" value="1"/>
</dbReference>
<protein>
    <recommendedName>
        <fullName evidence="3">Reverse transcriptase domain-containing protein</fullName>
    </recommendedName>
</protein>
<dbReference type="InterPro" id="IPR022198">
    <property type="entry name" value="DUF3723"/>
</dbReference>
<dbReference type="InterPro" id="IPR000477">
    <property type="entry name" value="RT_dom"/>
</dbReference>
<reference evidence="4 5" key="1">
    <citation type="journal article" date="2014" name="Genome Biol. Evol.">
        <title>Comparative genomics and transcriptomics analyses reveal divergent lifestyle features of nematode endoparasitic fungus Hirsutella minnesotensis.</title>
        <authorList>
            <person name="Lai Y."/>
            <person name="Liu K."/>
            <person name="Zhang X."/>
            <person name="Zhang X."/>
            <person name="Li K."/>
            <person name="Wang N."/>
            <person name="Shu C."/>
            <person name="Wu Y."/>
            <person name="Wang C."/>
            <person name="Bushley K.E."/>
            <person name="Xiang M."/>
            <person name="Liu X."/>
        </authorList>
    </citation>
    <scope>NUCLEOTIDE SEQUENCE [LARGE SCALE GENOMIC DNA]</scope>
    <source>
        <strain evidence="4 5">3608</strain>
    </source>
</reference>
<dbReference type="OrthoDB" id="4867059at2759"/>
<keyword evidence="5" id="KW-1185">Reference proteome</keyword>
<keyword evidence="2" id="KW-0496">Mitochondrion</keyword>
<organism evidence="4 5">
    <name type="scientific">Hirsutella minnesotensis 3608</name>
    <dbReference type="NCBI Taxonomy" id="1043627"/>
    <lineage>
        <taxon>Eukaryota</taxon>
        <taxon>Fungi</taxon>
        <taxon>Dikarya</taxon>
        <taxon>Ascomycota</taxon>
        <taxon>Pezizomycotina</taxon>
        <taxon>Sordariomycetes</taxon>
        <taxon>Hypocreomycetidae</taxon>
        <taxon>Hypocreales</taxon>
        <taxon>Ophiocordycipitaceae</taxon>
        <taxon>Hirsutella</taxon>
    </lineage>
</organism>
<dbReference type="Proteomes" id="UP000054481">
    <property type="component" value="Unassembled WGS sequence"/>
</dbReference>
<dbReference type="Pfam" id="PF12520">
    <property type="entry name" value="DUF3723"/>
    <property type="match status" value="1"/>
</dbReference>
<name>A0A0F8A2C6_9HYPO</name>
<dbReference type="AlphaFoldDB" id="A0A0F8A2C6"/>
<evidence type="ECO:0000259" key="3">
    <source>
        <dbReference type="PROSITE" id="PS50878"/>
    </source>
</evidence>
<dbReference type="PANTHER" id="PTHR33481">
    <property type="entry name" value="REVERSE TRANSCRIPTASE"/>
    <property type="match status" value="1"/>
</dbReference>
<proteinExistence type="predicted"/>
<dbReference type="Pfam" id="PF00078">
    <property type="entry name" value="RVT_1"/>
    <property type="match status" value="1"/>
</dbReference>
<dbReference type="EMBL" id="KQ030639">
    <property type="protein sequence ID" value="KJZ70204.1"/>
    <property type="molecule type" value="Genomic_DNA"/>
</dbReference>
<evidence type="ECO:0000256" key="1">
    <source>
        <dbReference type="ARBA" id="ARBA00004173"/>
    </source>
</evidence>
<dbReference type="InterPro" id="IPR043502">
    <property type="entry name" value="DNA/RNA_pol_sf"/>
</dbReference>
<feature type="domain" description="Reverse transcriptase" evidence="3">
    <location>
        <begin position="189"/>
        <end position="346"/>
    </location>
</feature>
<accession>A0A0F8A2C6</accession>
<dbReference type="SUPFAM" id="SSF56672">
    <property type="entry name" value="DNA/RNA polymerases"/>
    <property type="match status" value="1"/>
</dbReference>
<comment type="subcellular location">
    <subcellularLocation>
        <location evidence="1">Mitochondrion</location>
    </subcellularLocation>
</comment>
<evidence type="ECO:0000313" key="5">
    <source>
        <dbReference type="Proteomes" id="UP000054481"/>
    </source>
</evidence>
<gene>
    <name evidence="4" type="ORF">HIM_10390</name>
</gene>
<sequence>MPQKAEYHIPAIISRESLREDWFEDVNGVLQFNPPNGFQLECLRGQHRVRAAQSLSYGPDRWLVDFYDSVISEDTKTDLIENYDGELPPDDGEFYYKVRLYMGVFDPAKADSVLEKRWRARWNSLPKKRTKDERNRDHLERLLGHHIIVFGFVAGFDRPPSPGPDNITVRMLRAVWHAIGSLVHQLYQGCLTIGHHPKPFREAEVVMIAKLGRRDLSTPRAWRPISLLSCLGKGLERLIARRLAWASIHFGVLHPQQIGALPKRSAVDLVAALIHDIEEAFARKQVATLVTLDIQGAFDTVLRNRLVLRLREQGWPLNLAQTNTLTWHIGNFGCSPCGTMHLCLPC</sequence>
<evidence type="ECO:0000256" key="2">
    <source>
        <dbReference type="ARBA" id="ARBA00023128"/>
    </source>
</evidence>
<dbReference type="GO" id="GO:0005739">
    <property type="term" value="C:mitochondrion"/>
    <property type="evidence" value="ECO:0007669"/>
    <property type="project" value="UniProtKB-SubCell"/>
</dbReference>
<evidence type="ECO:0000313" key="4">
    <source>
        <dbReference type="EMBL" id="KJZ70204.1"/>
    </source>
</evidence>
<dbReference type="PANTHER" id="PTHR33481:SF1">
    <property type="entry name" value="ENDONUCLEASE_EXONUCLEASE_PHOSPHATASE DOMAIN-CONTAINING PROTEIN-RELATED"/>
    <property type="match status" value="1"/>
</dbReference>